<gene>
    <name evidence="3" type="ORF">DSCA_19050</name>
</gene>
<name>A0A5K7YHT6_9BACT</name>
<dbReference type="KEGG" id="dalk:DSCA_19050"/>
<dbReference type="Pfam" id="PF04986">
    <property type="entry name" value="Y2_Tnp"/>
    <property type="match status" value="1"/>
</dbReference>
<dbReference type="Pfam" id="PF14319">
    <property type="entry name" value="Zn_Tnp_IS91"/>
    <property type="match status" value="1"/>
</dbReference>
<dbReference type="Proteomes" id="UP000427906">
    <property type="component" value="Chromosome"/>
</dbReference>
<dbReference type="PANTHER" id="PTHR37023">
    <property type="entry name" value="TRANSPOSASE"/>
    <property type="match status" value="1"/>
</dbReference>
<dbReference type="InterPro" id="IPR007069">
    <property type="entry name" value="Transposase_32"/>
</dbReference>
<evidence type="ECO:0000313" key="4">
    <source>
        <dbReference type="Proteomes" id="UP000427906"/>
    </source>
</evidence>
<dbReference type="GO" id="GO:0003677">
    <property type="term" value="F:DNA binding"/>
    <property type="evidence" value="ECO:0007669"/>
    <property type="project" value="InterPro"/>
</dbReference>
<dbReference type="AlphaFoldDB" id="A0A5K7YHT6"/>
<accession>A0A5K7YHT6</accession>
<dbReference type="InterPro" id="IPR026889">
    <property type="entry name" value="Zn_Tnp"/>
</dbReference>
<dbReference type="PANTHER" id="PTHR37023:SF1">
    <property type="entry name" value="ISSOD25 TRANSPOSASE TNPA_ISSOD25"/>
    <property type="match status" value="1"/>
</dbReference>
<evidence type="ECO:0000259" key="1">
    <source>
        <dbReference type="Pfam" id="PF04986"/>
    </source>
</evidence>
<dbReference type="GO" id="GO:0004803">
    <property type="term" value="F:transposase activity"/>
    <property type="evidence" value="ECO:0007669"/>
    <property type="project" value="InterPro"/>
</dbReference>
<dbReference type="GO" id="GO:0006313">
    <property type="term" value="P:DNA transposition"/>
    <property type="evidence" value="ECO:0007669"/>
    <property type="project" value="InterPro"/>
</dbReference>
<evidence type="ECO:0000313" key="3">
    <source>
        <dbReference type="EMBL" id="BBO67975.1"/>
    </source>
</evidence>
<sequence length="377" mass="43984">MPPIKLPEVDRLTIAHILKEHIADYQNHYRLWHEHRKIVYDLLNCRTPYLGGHIDRCDHCGAMRITYHSCRNRHCPTCQHMPRERWLAQRKQEILPTNYFHVVFTLPHELNTVVLNNKKAMLAILFKSASQTLLAFGENDLGGKLGFITTLHTWDQKLNAHFHLHCLVAGGAISPDGSRWNACKGNYLFNERALSLVFRGKFMELMKKACQRDDIKFAGDQFNRMKAQLYEKPWIIDVRDPVKKPEHVLEYLARYTHRVAIANSRIKTLKDGMVTFTFKNRRKNRTETLTVTAVEFIRRFLLHSLPKRFVRIRHYGFLANRNRSANLAAIRQLMGLIDPIDKAVATVESMMQHLTGMDITVCPCCKKGKMQLYRQCH</sequence>
<dbReference type="NCBIfam" id="NF033538">
    <property type="entry name" value="transpos_IS91"/>
    <property type="match status" value="1"/>
</dbReference>
<dbReference type="EMBL" id="AP021874">
    <property type="protein sequence ID" value="BBO67975.1"/>
    <property type="molecule type" value="Genomic_DNA"/>
</dbReference>
<dbReference type="InterPro" id="IPR054832">
    <property type="entry name" value="transpos_IS91"/>
</dbReference>
<proteinExistence type="predicted"/>
<feature type="domain" description="Transposase IS801/IS1294" evidence="1">
    <location>
        <begin position="146"/>
        <end position="323"/>
    </location>
</feature>
<protein>
    <submittedName>
        <fullName evidence="3">Putative transposase y4qJ</fullName>
    </submittedName>
</protein>
<reference evidence="3 4" key="1">
    <citation type="submission" date="2019-11" db="EMBL/GenBank/DDBJ databases">
        <title>Comparative genomics of hydrocarbon-degrading Desulfosarcina strains.</title>
        <authorList>
            <person name="Watanabe M."/>
            <person name="Kojima H."/>
            <person name="Fukui M."/>
        </authorList>
    </citation>
    <scope>NUCLEOTIDE SEQUENCE [LARGE SCALE GENOMIC DNA]</scope>
    <source>
        <strain evidence="3 4">PL12</strain>
    </source>
</reference>
<organism evidence="3 4">
    <name type="scientific">Desulfosarcina alkanivorans</name>
    <dbReference type="NCBI Taxonomy" id="571177"/>
    <lineage>
        <taxon>Bacteria</taxon>
        <taxon>Pseudomonadati</taxon>
        <taxon>Thermodesulfobacteriota</taxon>
        <taxon>Desulfobacteria</taxon>
        <taxon>Desulfobacterales</taxon>
        <taxon>Desulfosarcinaceae</taxon>
        <taxon>Desulfosarcina</taxon>
    </lineage>
</organism>
<feature type="domain" description="Transposase zinc-binding" evidence="2">
    <location>
        <begin position="17"/>
        <end position="106"/>
    </location>
</feature>
<keyword evidence="4" id="KW-1185">Reference proteome</keyword>
<evidence type="ECO:0000259" key="2">
    <source>
        <dbReference type="Pfam" id="PF14319"/>
    </source>
</evidence>